<keyword evidence="3" id="KW-1185">Reference proteome</keyword>
<proteinExistence type="predicted"/>
<sequence length="149" mass="16682">MEEQVRLYGYQSRGHVGGAFMIQVGATVPLYHLKYYSSATGNDNFYTTNATERDEFTTQKGYTDQGVAAYVYETQICGSVPLLRSYNPVVVDHFYTNNRTEDRIVSTTRSYVQEGIQCYVVPDLRVGEDWEAGARPGVQKAVEVQSGIA</sequence>
<feature type="domain" description="DUF5648" evidence="1">
    <location>
        <begin position="4"/>
        <end position="121"/>
    </location>
</feature>
<gene>
    <name evidence="2" type="ORF">POSPLADRAFT_1128839</name>
</gene>
<dbReference type="InterPro" id="IPR043708">
    <property type="entry name" value="DUF5648"/>
</dbReference>
<organism evidence="2 3">
    <name type="scientific">Postia placenta MAD-698-R-SB12</name>
    <dbReference type="NCBI Taxonomy" id="670580"/>
    <lineage>
        <taxon>Eukaryota</taxon>
        <taxon>Fungi</taxon>
        <taxon>Dikarya</taxon>
        <taxon>Basidiomycota</taxon>
        <taxon>Agaricomycotina</taxon>
        <taxon>Agaricomycetes</taxon>
        <taxon>Polyporales</taxon>
        <taxon>Adustoporiaceae</taxon>
        <taxon>Rhodonia</taxon>
    </lineage>
</organism>
<reference evidence="2 3" key="1">
    <citation type="submission" date="2017-04" db="EMBL/GenBank/DDBJ databases">
        <title>Genome Sequence of the Model Brown-Rot Fungus Postia placenta SB12.</title>
        <authorList>
            <consortium name="DOE Joint Genome Institute"/>
            <person name="Gaskell J."/>
            <person name="Kersten P."/>
            <person name="Larrondo L.F."/>
            <person name="Canessa P."/>
            <person name="Martinez D."/>
            <person name="Hibbett D."/>
            <person name="Schmoll M."/>
            <person name="Kubicek C.P."/>
            <person name="Martinez A.T."/>
            <person name="Yadav J."/>
            <person name="Master E."/>
            <person name="Magnuson J.K."/>
            <person name="James T."/>
            <person name="Yaver D."/>
            <person name="Berka R."/>
            <person name="Labutti K."/>
            <person name="Lipzen A."/>
            <person name="Aerts A."/>
            <person name="Barry K."/>
            <person name="Henrissat B."/>
            <person name="Blanchette R."/>
            <person name="Grigoriev I."/>
            <person name="Cullen D."/>
        </authorList>
    </citation>
    <scope>NUCLEOTIDE SEQUENCE [LARGE SCALE GENOMIC DNA]</scope>
    <source>
        <strain evidence="2 3">MAD-698-R-SB12</strain>
    </source>
</reference>
<dbReference type="RefSeq" id="XP_024343793.1">
    <property type="nucleotide sequence ID" value="XM_024483779.1"/>
</dbReference>
<evidence type="ECO:0000313" key="3">
    <source>
        <dbReference type="Proteomes" id="UP000194127"/>
    </source>
</evidence>
<accession>A0A1X6NED6</accession>
<name>A0A1X6NED6_9APHY</name>
<dbReference type="AlphaFoldDB" id="A0A1X6NED6"/>
<dbReference type="OrthoDB" id="9971254at2759"/>
<protein>
    <recommendedName>
        <fullName evidence="1">DUF5648 domain-containing protein</fullName>
    </recommendedName>
</protein>
<dbReference type="EMBL" id="KZ110591">
    <property type="protein sequence ID" value="OSX66999.1"/>
    <property type="molecule type" value="Genomic_DNA"/>
</dbReference>
<dbReference type="Proteomes" id="UP000194127">
    <property type="component" value="Unassembled WGS sequence"/>
</dbReference>
<evidence type="ECO:0000259" key="1">
    <source>
        <dbReference type="Pfam" id="PF18885"/>
    </source>
</evidence>
<evidence type="ECO:0000313" key="2">
    <source>
        <dbReference type="EMBL" id="OSX66999.1"/>
    </source>
</evidence>
<dbReference type="Pfam" id="PF18885">
    <property type="entry name" value="DUF5648"/>
    <property type="match status" value="1"/>
</dbReference>
<dbReference type="GeneID" id="36328728"/>